<reference evidence="3 4" key="1">
    <citation type="journal article" date="2014" name="Nat. Commun.">
        <title>Klebsormidium flaccidum genome reveals primary factors for plant terrestrial adaptation.</title>
        <authorList>
            <person name="Hori K."/>
            <person name="Maruyama F."/>
            <person name="Fujisawa T."/>
            <person name="Togashi T."/>
            <person name="Yamamoto N."/>
            <person name="Seo M."/>
            <person name="Sato S."/>
            <person name="Yamada T."/>
            <person name="Mori H."/>
            <person name="Tajima N."/>
            <person name="Moriyama T."/>
            <person name="Ikeuchi M."/>
            <person name="Watanabe M."/>
            <person name="Wada H."/>
            <person name="Kobayashi K."/>
            <person name="Saito M."/>
            <person name="Masuda T."/>
            <person name="Sasaki-Sekimoto Y."/>
            <person name="Mashiguchi K."/>
            <person name="Awai K."/>
            <person name="Shimojima M."/>
            <person name="Masuda S."/>
            <person name="Iwai M."/>
            <person name="Nobusawa T."/>
            <person name="Narise T."/>
            <person name="Kondo S."/>
            <person name="Saito H."/>
            <person name="Sato R."/>
            <person name="Murakawa M."/>
            <person name="Ihara Y."/>
            <person name="Oshima-Yamada Y."/>
            <person name="Ohtaka K."/>
            <person name="Satoh M."/>
            <person name="Sonobe K."/>
            <person name="Ishii M."/>
            <person name="Ohtani R."/>
            <person name="Kanamori-Sato M."/>
            <person name="Honoki R."/>
            <person name="Miyazaki D."/>
            <person name="Mochizuki H."/>
            <person name="Umetsu J."/>
            <person name="Higashi K."/>
            <person name="Shibata D."/>
            <person name="Kamiya Y."/>
            <person name="Sato N."/>
            <person name="Nakamura Y."/>
            <person name="Tabata S."/>
            <person name="Ida S."/>
            <person name="Kurokawa K."/>
            <person name="Ohta H."/>
        </authorList>
    </citation>
    <scope>NUCLEOTIDE SEQUENCE [LARGE SCALE GENOMIC DNA]</scope>
    <source>
        <strain evidence="3 4">NIES-2285</strain>
    </source>
</reference>
<evidence type="ECO:0000256" key="1">
    <source>
        <dbReference type="SAM" id="MobiDB-lite"/>
    </source>
</evidence>
<evidence type="ECO:0000313" key="4">
    <source>
        <dbReference type="Proteomes" id="UP000054558"/>
    </source>
</evidence>
<evidence type="ECO:0000313" key="3">
    <source>
        <dbReference type="EMBL" id="GAQ78330.1"/>
    </source>
</evidence>
<dbReference type="InterPro" id="IPR004304">
    <property type="entry name" value="FmdA_AmdA"/>
</dbReference>
<sequence length="677" mass="73604">MMATRVFILATLLAVAAAQDCALPSTTYLAANSKTVVHGLFDPSIPPVAHVRSGDTLVAECVSTNANSDYAKMVKGDPGVEDIFYWPNGVPRLNKSTPQYPNSGGHFLTGPVRICGALPGDVLKIEILDVKPRVNPSTGRTFGANFQGRSYTQSYIGTRYGDYNFSATNATTIVYEVIKDAYGDWAQPVYQFTTPQYIAPDGRAGGVAMIPHTQNIGIAAGNYTPSNGEDPRTFPSFENVTYPDGYQSALNQSGPIQYQTGPKLNWRVPLRQHFGVLAVTPKDAKNWERTGPPGSLGAGSGPPSKFGGNIDNWRMGKGITVYLKVQVPDALWTFGDCHAAEGDGETSSSAIESSNTGTFRFTLIKEAELPKGLASLKGPLYEFEDSFSLQGFSYMDYLNEGTWTLYQGTYFCWGEIGCCGEKGGQQGRSRGGGTRGKVAFPGGRAGLLGRLKRMERVRGRGEGEGGEHDGLKSPWEMRFLTKGGTGMEARREAKRRRGVGGFIAGPAPGAERDRQSQLGEHLNKPMARDFLAFQGFLNPIQKLGEPLPVPSAIGNRSLGEDLNKPMANCYKATRDFLMDSFDLEERETLALMSVGVDFGITEVVDGNWGVHSFIKKSFFSRRFTADQGPMSVGGSIASARKLRTFQDLPDSDSIFRPDLLDLLKAYEEDDVSFNWSA</sequence>
<proteinExistence type="predicted"/>
<dbReference type="SUPFAM" id="SSF141130">
    <property type="entry name" value="Acetamidase/Formamidase-like"/>
    <property type="match status" value="2"/>
</dbReference>
<evidence type="ECO:0000256" key="2">
    <source>
        <dbReference type="SAM" id="SignalP"/>
    </source>
</evidence>
<name>A0A1Y1HIK5_KLENI</name>
<feature type="region of interest" description="Disordered" evidence="1">
    <location>
        <begin position="284"/>
        <end position="303"/>
    </location>
</feature>
<organism evidence="3 4">
    <name type="scientific">Klebsormidium nitens</name>
    <name type="common">Green alga</name>
    <name type="synonym">Ulothrix nitens</name>
    <dbReference type="NCBI Taxonomy" id="105231"/>
    <lineage>
        <taxon>Eukaryota</taxon>
        <taxon>Viridiplantae</taxon>
        <taxon>Streptophyta</taxon>
        <taxon>Klebsormidiophyceae</taxon>
        <taxon>Klebsormidiales</taxon>
        <taxon>Klebsormidiaceae</taxon>
        <taxon>Klebsormidium</taxon>
    </lineage>
</organism>
<gene>
    <name evidence="3" type="ORF">KFL_000110270</name>
</gene>
<keyword evidence="2" id="KW-0732">Signal</keyword>
<dbReference type="PANTHER" id="PTHR31891:SF1">
    <property type="entry name" value="FORMAMIDASE C869.04-RELATED"/>
    <property type="match status" value="1"/>
</dbReference>
<dbReference type="Pfam" id="PF03069">
    <property type="entry name" value="FmdA_AmdA"/>
    <property type="match status" value="1"/>
</dbReference>
<dbReference type="OrthoDB" id="506331at2759"/>
<keyword evidence="4" id="KW-1185">Reference proteome</keyword>
<accession>A0A1Y1HIK5</accession>
<dbReference type="Gene3D" id="2.60.120.580">
    <property type="entry name" value="Acetamidase/Formamidase-like domains"/>
    <property type="match status" value="2"/>
</dbReference>
<feature type="chain" id="PRO_5013118622" evidence="2">
    <location>
        <begin position="19"/>
        <end position="677"/>
    </location>
</feature>
<dbReference type="GO" id="GO:0016811">
    <property type="term" value="F:hydrolase activity, acting on carbon-nitrogen (but not peptide) bonds, in linear amides"/>
    <property type="evidence" value="ECO:0007669"/>
    <property type="project" value="InterPro"/>
</dbReference>
<dbReference type="AlphaFoldDB" id="A0A1Y1HIK5"/>
<dbReference type="PANTHER" id="PTHR31891">
    <property type="entry name" value="FORMAMIDASE C869.04-RELATED"/>
    <property type="match status" value="1"/>
</dbReference>
<dbReference type="Gene3D" id="3.10.28.20">
    <property type="entry name" value="Acetamidase/Formamidase-like domains"/>
    <property type="match status" value="1"/>
</dbReference>
<dbReference type="EMBL" id="DF236960">
    <property type="protein sequence ID" value="GAQ78330.1"/>
    <property type="molecule type" value="Genomic_DNA"/>
</dbReference>
<dbReference type="Proteomes" id="UP000054558">
    <property type="component" value="Unassembled WGS sequence"/>
</dbReference>
<dbReference type="STRING" id="105231.A0A1Y1HIK5"/>
<feature type="signal peptide" evidence="2">
    <location>
        <begin position="1"/>
        <end position="18"/>
    </location>
</feature>
<protein>
    <submittedName>
        <fullName evidence="3">Acetamidase/formamidase</fullName>
    </submittedName>
</protein>